<evidence type="ECO:0000313" key="9">
    <source>
        <dbReference type="EMBL" id="ROR72905.1"/>
    </source>
</evidence>
<evidence type="ECO:0000256" key="7">
    <source>
        <dbReference type="SAM" id="Phobius"/>
    </source>
</evidence>
<evidence type="ECO:0000256" key="5">
    <source>
        <dbReference type="ARBA" id="ARBA00022989"/>
    </source>
</evidence>
<dbReference type="InterPro" id="IPR011701">
    <property type="entry name" value="MFS"/>
</dbReference>
<dbReference type="Pfam" id="PF07690">
    <property type="entry name" value="MFS_1"/>
    <property type="match status" value="1"/>
</dbReference>
<feature type="transmembrane region" description="Helical" evidence="7">
    <location>
        <begin position="233"/>
        <end position="249"/>
    </location>
</feature>
<evidence type="ECO:0000256" key="3">
    <source>
        <dbReference type="ARBA" id="ARBA00022475"/>
    </source>
</evidence>
<gene>
    <name evidence="9" type="ORF">EDD31_1266</name>
</gene>
<feature type="transmembrane region" description="Helical" evidence="7">
    <location>
        <begin position="113"/>
        <end position="131"/>
    </location>
</feature>
<dbReference type="EMBL" id="RKHK01000001">
    <property type="protein sequence ID" value="ROR72905.1"/>
    <property type="molecule type" value="Genomic_DNA"/>
</dbReference>
<keyword evidence="4 7" id="KW-0812">Transmembrane</keyword>
<dbReference type="InterPro" id="IPR020846">
    <property type="entry name" value="MFS_dom"/>
</dbReference>
<evidence type="ECO:0000313" key="10">
    <source>
        <dbReference type="Proteomes" id="UP000280668"/>
    </source>
</evidence>
<dbReference type="AlphaFoldDB" id="A0A3N2BCE3"/>
<feature type="transmembrane region" description="Helical" evidence="7">
    <location>
        <begin position="51"/>
        <end position="69"/>
    </location>
</feature>
<feature type="transmembrane region" description="Helical" evidence="7">
    <location>
        <begin position="358"/>
        <end position="383"/>
    </location>
</feature>
<reference evidence="9 10" key="1">
    <citation type="submission" date="2018-11" db="EMBL/GenBank/DDBJ databases">
        <title>Sequencing the genomes of 1000 actinobacteria strains.</title>
        <authorList>
            <person name="Klenk H.-P."/>
        </authorList>
    </citation>
    <scope>NUCLEOTIDE SEQUENCE [LARGE SCALE GENOMIC DNA]</scope>
    <source>
        <strain evidence="9 10">DSM 11294</strain>
    </source>
</reference>
<organism evidence="9 10">
    <name type="scientific">Bogoriella caseilytica</name>
    <dbReference type="NCBI Taxonomy" id="56055"/>
    <lineage>
        <taxon>Bacteria</taxon>
        <taxon>Bacillati</taxon>
        <taxon>Actinomycetota</taxon>
        <taxon>Actinomycetes</taxon>
        <taxon>Micrococcales</taxon>
        <taxon>Bogoriellaceae</taxon>
        <taxon>Bogoriella</taxon>
    </lineage>
</organism>
<evidence type="ECO:0000256" key="6">
    <source>
        <dbReference type="ARBA" id="ARBA00023136"/>
    </source>
</evidence>
<evidence type="ECO:0000256" key="1">
    <source>
        <dbReference type="ARBA" id="ARBA00004651"/>
    </source>
</evidence>
<dbReference type="OrthoDB" id="7375466at2"/>
<dbReference type="PANTHER" id="PTHR42718">
    <property type="entry name" value="MAJOR FACILITATOR SUPERFAMILY MULTIDRUG TRANSPORTER MFSC"/>
    <property type="match status" value="1"/>
</dbReference>
<comment type="caution">
    <text evidence="9">The sequence shown here is derived from an EMBL/GenBank/DDBJ whole genome shotgun (WGS) entry which is preliminary data.</text>
</comment>
<feature type="domain" description="Major facilitator superfamily (MFS) profile" evidence="8">
    <location>
        <begin position="15"/>
        <end position="462"/>
    </location>
</feature>
<dbReference type="SUPFAM" id="SSF103473">
    <property type="entry name" value="MFS general substrate transporter"/>
    <property type="match status" value="1"/>
</dbReference>
<feature type="transmembrane region" description="Helical" evidence="7">
    <location>
        <begin position="168"/>
        <end position="189"/>
    </location>
</feature>
<feature type="transmembrane region" description="Helical" evidence="7">
    <location>
        <begin position="81"/>
        <end position="107"/>
    </location>
</feature>
<dbReference type="Proteomes" id="UP000280668">
    <property type="component" value="Unassembled WGS sequence"/>
</dbReference>
<protein>
    <submittedName>
        <fullName evidence="9">MFS transporter</fullName>
    </submittedName>
</protein>
<dbReference type="Gene3D" id="1.20.1250.20">
    <property type="entry name" value="MFS general substrate transporter like domains"/>
    <property type="match status" value="1"/>
</dbReference>
<dbReference type="GO" id="GO:0022857">
    <property type="term" value="F:transmembrane transporter activity"/>
    <property type="evidence" value="ECO:0007669"/>
    <property type="project" value="InterPro"/>
</dbReference>
<name>A0A3N2BCE3_9MICO</name>
<evidence type="ECO:0000259" key="8">
    <source>
        <dbReference type="PROSITE" id="PS50850"/>
    </source>
</evidence>
<keyword evidence="5 7" id="KW-1133">Transmembrane helix</keyword>
<feature type="transmembrane region" description="Helical" evidence="7">
    <location>
        <begin position="436"/>
        <end position="457"/>
    </location>
</feature>
<accession>A0A3N2BCE3</accession>
<dbReference type="GO" id="GO:0005886">
    <property type="term" value="C:plasma membrane"/>
    <property type="evidence" value="ECO:0007669"/>
    <property type="project" value="UniProtKB-SubCell"/>
</dbReference>
<comment type="subcellular location">
    <subcellularLocation>
        <location evidence="1">Cell membrane</location>
        <topology evidence="1">Multi-pass membrane protein</topology>
    </subcellularLocation>
</comment>
<evidence type="ECO:0000256" key="4">
    <source>
        <dbReference type="ARBA" id="ARBA00022692"/>
    </source>
</evidence>
<feature type="transmembrane region" description="Helical" evidence="7">
    <location>
        <begin position="143"/>
        <end position="162"/>
    </location>
</feature>
<feature type="transmembrane region" description="Helical" evidence="7">
    <location>
        <begin position="269"/>
        <end position="293"/>
    </location>
</feature>
<feature type="transmembrane region" description="Helical" evidence="7">
    <location>
        <begin position="404"/>
        <end position="424"/>
    </location>
</feature>
<proteinExistence type="predicted"/>
<keyword evidence="6 7" id="KW-0472">Membrane</keyword>
<keyword evidence="3" id="KW-1003">Cell membrane</keyword>
<evidence type="ECO:0000256" key="2">
    <source>
        <dbReference type="ARBA" id="ARBA00022448"/>
    </source>
</evidence>
<feature type="transmembrane region" description="Helical" evidence="7">
    <location>
        <begin position="333"/>
        <end position="352"/>
    </location>
</feature>
<dbReference type="PANTHER" id="PTHR42718:SF46">
    <property type="entry name" value="BLR6921 PROTEIN"/>
    <property type="match status" value="1"/>
</dbReference>
<dbReference type="Gene3D" id="1.20.1720.10">
    <property type="entry name" value="Multidrug resistance protein D"/>
    <property type="match status" value="1"/>
</dbReference>
<keyword evidence="2" id="KW-0813">Transport</keyword>
<dbReference type="PROSITE" id="PS50850">
    <property type="entry name" value="MFS"/>
    <property type="match status" value="1"/>
</dbReference>
<feature type="transmembrane region" description="Helical" evidence="7">
    <location>
        <begin position="299"/>
        <end position="321"/>
    </location>
</feature>
<sequence>MMTAPPRVGVSKPIALAVLCAAFFMGVLDSTSVFAALPSIGRDLGMGQASLSWVVTIYGVIVAGFMLPCGRLADLIGRRRVFLVAIAIFAGGSLACGLAASGGALIAARGVQALGAAALTPAALALLLSLFPDGPGRNRALAIWGGLGGIGATCGLVLGGMVTDLAGWVWIFYVNVPVCGLLAGLVPRVLPESRAAGRPKLDVPGGLVISGGLMLLALGLLEFPTSGWGPRTWAPLAGAAVAGGLLVLIERHSANPILPPRLFRSRPLVIGNAVILAAGICVNGLLATATLYTQQVLNLSPLLFGTILASMTIGSVLTVAYGQRVVTHSGVRVVAVSGMGLLAVAGASFRLLPADHTGLPLLLGGLIVFGAGMGAAFVAGQIAAVGGVDPADAGAASGIEETSFTIGCILGVVIVTAVSMAAVAGSATGNDRLSGLHAAFTALAVIAAAGGLASLTLPRHPQ</sequence>
<feature type="transmembrane region" description="Helical" evidence="7">
    <location>
        <begin position="201"/>
        <end position="221"/>
    </location>
</feature>
<keyword evidence="10" id="KW-1185">Reference proteome</keyword>
<dbReference type="InterPro" id="IPR036259">
    <property type="entry name" value="MFS_trans_sf"/>
</dbReference>
<dbReference type="CDD" id="cd17321">
    <property type="entry name" value="MFS_MMR_MDR_like"/>
    <property type="match status" value="1"/>
</dbReference>